<feature type="compositionally biased region" description="Basic and acidic residues" evidence="1">
    <location>
        <begin position="93"/>
        <end position="104"/>
    </location>
</feature>
<dbReference type="OrthoDB" id="10045204at2759"/>
<dbReference type="AlphaFoldDB" id="A0A8B6DVV6"/>
<evidence type="ECO:0000256" key="2">
    <source>
        <dbReference type="SAM" id="Phobius"/>
    </source>
</evidence>
<feature type="transmembrane region" description="Helical" evidence="2">
    <location>
        <begin position="370"/>
        <end position="392"/>
    </location>
</feature>
<comment type="caution">
    <text evidence="3">The sequence shown here is derived from an EMBL/GenBank/DDBJ whole genome shotgun (WGS) entry which is preliminary data.</text>
</comment>
<keyword evidence="2" id="KW-1133">Transmembrane helix</keyword>
<dbReference type="EMBL" id="UYJE01004086">
    <property type="protein sequence ID" value="VDI24819.1"/>
    <property type="molecule type" value="Genomic_DNA"/>
</dbReference>
<feature type="compositionally biased region" description="Polar residues" evidence="1">
    <location>
        <begin position="216"/>
        <end position="228"/>
    </location>
</feature>
<gene>
    <name evidence="3" type="ORF">MGAL_10B075352</name>
</gene>
<feature type="compositionally biased region" description="Basic and acidic residues" evidence="1">
    <location>
        <begin position="189"/>
        <end position="198"/>
    </location>
</feature>
<accession>A0A8B6DVV6</accession>
<proteinExistence type="predicted"/>
<protein>
    <submittedName>
        <fullName evidence="3">Uncharacterized protein</fullName>
    </submittedName>
</protein>
<feature type="compositionally biased region" description="Acidic residues" evidence="1">
    <location>
        <begin position="1"/>
        <end position="13"/>
    </location>
</feature>
<keyword evidence="4" id="KW-1185">Reference proteome</keyword>
<name>A0A8B6DVV6_MYTGA</name>
<feature type="region of interest" description="Disordered" evidence="1">
    <location>
        <begin position="1"/>
        <end position="277"/>
    </location>
</feature>
<evidence type="ECO:0000256" key="1">
    <source>
        <dbReference type="SAM" id="MobiDB-lite"/>
    </source>
</evidence>
<feature type="compositionally biased region" description="Basic and acidic residues" evidence="1">
    <location>
        <begin position="124"/>
        <end position="138"/>
    </location>
</feature>
<feature type="compositionally biased region" description="Polar residues" evidence="1">
    <location>
        <begin position="244"/>
        <end position="259"/>
    </location>
</feature>
<reference evidence="3" key="1">
    <citation type="submission" date="2018-11" db="EMBL/GenBank/DDBJ databases">
        <authorList>
            <person name="Alioto T."/>
            <person name="Alioto T."/>
        </authorList>
    </citation>
    <scope>NUCLEOTIDE SEQUENCE</scope>
</reference>
<feature type="compositionally biased region" description="Basic and acidic residues" evidence="1">
    <location>
        <begin position="40"/>
        <end position="49"/>
    </location>
</feature>
<sequence length="484" mass="55468">MADQNDSDSDWDSTLDFTSPRQPGLSQPPRIDIEIEDEDYSRQDSRADPKPMPAERYSVALNNKKNSEDKKRQRDDSQVPEIKEPPLYATVQKDSRGKVVETKTNDSPPYNFRQAMTGPITPDGQREPARPGKDRKGNLYDVARSPSDGNEQQRKATVTKEESFRSVNSWDSDADEKTLQELRQNFTVEKQREQEAESLKLQLQHQDPLYDDPMGTNRSEPTWKSLTSGFGEKIARLSGRGKTPKNNNRNQNDVPQQSRQRQEHRPQQPAPSDLKPIALRATQDIFRASGLADKEEVPETTEDDLKMFQSYAAPIFPPYVTKEDEGAYTYYFGHTNNLQQYEVEDEAEQAFMPKIAEKFERILTRIYQEFFGVIRIITSIAIILLVETLNYVLKYVLQPLVVGVLGTIGEFFFKPLLSIFFNGFVQPFGIFLWNAAVSFRHMFGPLGDILRRILKEVSMCCKSFKPIEIHWKTGHGTKSDIQNV</sequence>
<feature type="compositionally biased region" description="Basic and acidic residues" evidence="1">
    <location>
        <begin position="151"/>
        <end position="164"/>
    </location>
</feature>
<keyword evidence="2" id="KW-0472">Membrane</keyword>
<evidence type="ECO:0000313" key="3">
    <source>
        <dbReference type="EMBL" id="VDI24819.1"/>
    </source>
</evidence>
<feature type="compositionally biased region" description="Basic and acidic residues" evidence="1">
    <location>
        <begin position="65"/>
        <end position="84"/>
    </location>
</feature>
<organism evidence="3 4">
    <name type="scientific">Mytilus galloprovincialis</name>
    <name type="common">Mediterranean mussel</name>
    <dbReference type="NCBI Taxonomy" id="29158"/>
    <lineage>
        <taxon>Eukaryota</taxon>
        <taxon>Metazoa</taxon>
        <taxon>Spiralia</taxon>
        <taxon>Lophotrochozoa</taxon>
        <taxon>Mollusca</taxon>
        <taxon>Bivalvia</taxon>
        <taxon>Autobranchia</taxon>
        <taxon>Pteriomorphia</taxon>
        <taxon>Mytilida</taxon>
        <taxon>Mytiloidea</taxon>
        <taxon>Mytilidae</taxon>
        <taxon>Mytilinae</taxon>
        <taxon>Mytilus</taxon>
    </lineage>
</organism>
<dbReference type="Proteomes" id="UP000596742">
    <property type="component" value="Unassembled WGS sequence"/>
</dbReference>
<keyword evidence="2" id="KW-0812">Transmembrane</keyword>
<feature type="compositionally biased region" description="Polar residues" evidence="1">
    <location>
        <begin position="15"/>
        <end position="25"/>
    </location>
</feature>
<evidence type="ECO:0000313" key="4">
    <source>
        <dbReference type="Proteomes" id="UP000596742"/>
    </source>
</evidence>